<evidence type="ECO:0000259" key="1">
    <source>
        <dbReference type="Pfam" id="PF01814"/>
    </source>
</evidence>
<dbReference type="Proteomes" id="UP000000851">
    <property type="component" value="Chromosome"/>
</dbReference>
<dbReference type="InterPro" id="IPR053206">
    <property type="entry name" value="Dimeric_xanthone_biosynth"/>
</dbReference>
<proteinExistence type="predicted"/>
<dbReference type="RefSeq" id="WP_015795100.1">
    <property type="nucleotide sequence ID" value="NC_013131.1"/>
</dbReference>
<dbReference type="EMBL" id="CP001700">
    <property type="protein sequence ID" value="ACU75371.1"/>
    <property type="molecule type" value="Genomic_DNA"/>
</dbReference>
<dbReference type="AlphaFoldDB" id="C7PY81"/>
<name>C7PY81_CATAD</name>
<organism evidence="2 3">
    <name type="scientific">Catenulispora acidiphila (strain DSM 44928 / JCM 14897 / NBRC 102108 / NRRL B-24433 / ID139908)</name>
    <dbReference type="NCBI Taxonomy" id="479433"/>
    <lineage>
        <taxon>Bacteria</taxon>
        <taxon>Bacillati</taxon>
        <taxon>Actinomycetota</taxon>
        <taxon>Actinomycetes</taxon>
        <taxon>Catenulisporales</taxon>
        <taxon>Catenulisporaceae</taxon>
        <taxon>Catenulispora</taxon>
    </lineage>
</organism>
<evidence type="ECO:0000313" key="2">
    <source>
        <dbReference type="EMBL" id="ACU75371.1"/>
    </source>
</evidence>
<dbReference type="PANTHER" id="PTHR38048:SF1">
    <property type="entry name" value="HEMERYTHRIN-LIKE DOMAIN-CONTAINING PROTEIN"/>
    <property type="match status" value="1"/>
</dbReference>
<gene>
    <name evidence="2" type="ordered locus">Caci_6523</name>
</gene>
<dbReference type="InParanoid" id="C7PY81"/>
<feature type="domain" description="Hemerythrin-like" evidence="1">
    <location>
        <begin position="12"/>
        <end position="144"/>
    </location>
</feature>
<dbReference type="PANTHER" id="PTHR38048">
    <property type="entry name" value="EXPRESSED PROTEIN"/>
    <property type="match status" value="1"/>
</dbReference>
<dbReference type="HOGENOM" id="CLU_095990_0_0_11"/>
<dbReference type="KEGG" id="cai:Caci_6523"/>
<dbReference type="Gene3D" id="1.20.120.520">
    <property type="entry name" value="nmb1532 protein domain like"/>
    <property type="match status" value="1"/>
</dbReference>
<keyword evidence="3" id="KW-1185">Reference proteome</keyword>
<dbReference type="Pfam" id="PF01814">
    <property type="entry name" value="Hemerythrin"/>
    <property type="match status" value="1"/>
</dbReference>
<protein>
    <submittedName>
        <fullName evidence="2">Hemerythrin HHE cation binding domain protein</fullName>
    </submittedName>
</protein>
<dbReference type="CDD" id="cd12108">
    <property type="entry name" value="Hr-like"/>
    <property type="match status" value="1"/>
</dbReference>
<dbReference type="eggNOG" id="COG2461">
    <property type="taxonomic scope" value="Bacteria"/>
</dbReference>
<reference evidence="2 3" key="1">
    <citation type="journal article" date="2009" name="Stand. Genomic Sci.">
        <title>Complete genome sequence of Catenulispora acidiphila type strain (ID 139908).</title>
        <authorList>
            <person name="Copeland A."/>
            <person name="Lapidus A."/>
            <person name="Glavina Del Rio T."/>
            <person name="Nolan M."/>
            <person name="Lucas S."/>
            <person name="Chen F."/>
            <person name="Tice H."/>
            <person name="Cheng J.F."/>
            <person name="Bruce D."/>
            <person name="Goodwin L."/>
            <person name="Pitluck S."/>
            <person name="Mikhailova N."/>
            <person name="Pati A."/>
            <person name="Ivanova N."/>
            <person name="Mavromatis K."/>
            <person name="Chen A."/>
            <person name="Palaniappan K."/>
            <person name="Chain P."/>
            <person name="Land M."/>
            <person name="Hauser L."/>
            <person name="Chang Y.J."/>
            <person name="Jeffries C.D."/>
            <person name="Chertkov O."/>
            <person name="Brettin T."/>
            <person name="Detter J.C."/>
            <person name="Han C."/>
            <person name="Ali Z."/>
            <person name="Tindall B.J."/>
            <person name="Goker M."/>
            <person name="Bristow J."/>
            <person name="Eisen J.A."/>
            <person name="Markowitz V."/>
            <person name="Hugenholtz P."/>
            <person name="Kyrpides N.C."/>
            <person name="Klenk H.P."/>
        </authorList>
    </citation>
    <scope>NUCLEOTIDE SEQUENCE [LARGE SCALE GENOMIC DNA]</scope>
    <source>
        <strain evidence="3">DSM 44928 / JCM 14897 / NBRC 102108 / NRRL B-24433 / ID139908</strain>
    </source>
</reference>
<dbReference type="InterPro" id="IPR012312">
    <property type="entry name" value="Hemerythrin-like"/>
</dbReference>
<accession>C7PY81</accession>
<sequence length="218" mass="24471">MSASGATSRVDTHDMVLIHRVLRREFGQLPRLFRSAANDRARSQVIGAHAREMLDFLHTHHTGEDELLFPLLRERAALDPELMDRMDAQHMQVDDAVKALEAELPAWTTSADADAGEQMATRVEATMPTLIAHLAEEEEKLLPIVSDTVTQSEWDTLAKHGMSAIPLTRRLVILGHITEEATEAERQRFMQVIPAPARLAYKLIGHRQFTRETAAIRG</sequence>
<evidence type="ECO:0000313" key="3">
    <source>
        <dbReference type="Proteomes" id="UP000000851"/>
    </source>
</evidence>
<dbReference type="STRING" id="479433.Caci_6523"/>